<comment type="similarity">
    <text evidence="1">Belongs to the Skp family.</text>
</comment>
<accession>A0A6L5XA67</accession>
<dbReference type="Proteomes" id="UP000483362">
    <property type="component" value="Unassembled WGS sequence"/>
</dbReference>
<feature type="signal peptide" evidence="3">
    <location>
        <begin position="1"/>
        <end position="20"/>
    </location>
</feature>
<dbReference type="PANTHER" id="PTHR35089:SF1">
    <property type="entry name" value="CHAPERONE PROTEIN SKP"/>
    <property type="match status" value="1"/>
</dbReference>
<evidence type="ECO:0000256" key="3">
    <source>
        <dbReference type="SAM" id="SignalP"/>
    </source>
</evidence>
<reference evidence="4 5" key="1">
    <citation type="submission" date="2019-08" db="EMBL/GenBank/DDBJ databases">
        <title>In-depth cultivation of the pig gut microbiome towards novel bacterial diversity and tailored functional studies.</title>
        <authorList>
            <person name="Wylensek D."/>
            <person name="Hitch T.C.A."/>
            <person name="Clavel T."/>
        </authorList>
    </citation>
    <scope>NUCLEOTIDE SEQUENCE [LARGE SCALE GENOMIC DNA]</scope>
    <source>
        <strain evidence="4 5">Oil-RF-744-WCA-WT-10</strain>
    </source>
</reference>
<dbReference type="EMBL" id="VULT01000007">
    <property type="protein sequence ID" value="MSS17299.1"/>
    <property type="molecule type" value="Genomic_DNA"/>
</dbReference>
<sequence length="169" mass="18347">MTAIKTAIIALAAAAPLCLAAQSKVATVDVEAVYNAMPEKMEAEAQLKAVSQQYKAEYESVQKEFNQKYADYQALDPGTPSTIKERRMQEIQESDKKIQAFLKQADADLAKREQELNAPIKAKIAQAIKTVGSEEGYTYIIDSSKGTIVYAGADAVDVTAKVKAKLGLQ</sequence>
<protein>
    <submittedName>
        <fullName evidence="4">OmpH family outer membrane protein</fullName>
    </submittedName>
</protein>
<dbReference type="GO" id="GO:0005829">
    <property type="term" value="C:cytosol"/>
    <property type="evidence" value="ECO:0007669"/>
    <property type="project" value="TreeGrafter"/>
</dbReference>
<feature type="chain" id="PRO_5026664892" evidence="3">
    <location>
        <begin position="21"/>
        <end position="169"/>
    </location>
</feature>
<evidence type="ECO:0000313" key="5">
    <source>
        <dbReference type="Proteomes" id="UP000483362"/>
    </source>
</evidence>
<name>A0A6L5XA67_9BACT</name>
<keyword evidence="2 3" id="KW-0732">Signal</keyword>
<dbReference type="GO" id="GO:0051082">
    <property type="term" value="F:unfolded protein binding"/>
    <property type="evidence" value="ECO:0007669"/>
    <property type="project" value="InterPro"/>
</dbReference>
<dbReference type="InterPro" id="IPR005632">
    <property type="entry name" value="Chaperone_Skp"/>
</dbReference>
<dbReference type="SUPFAM" id="SSF111384">
    <property type="entry name" value="OmpH-like"/>
    <property type="match status" value="1"/>
</dbReference>
<dbReference type="SMART" id="SM00935">
    <property type="entry name" value="OmpH"/>
    <property type="match status" value="1"/>
</dbReference>
<dbReference type="Pfam" id="PF03938">
    <property type="entry name" value="OmpH"/>
    <property type="match status" value="1"/>
</dbReference>
<keyword evidence="5" id="KW-1185">Reference proteome</keyword>
<dbReference type="InterPro" id="IPR024930">
    <property type="entry name" value="Skp_dom_sf"/>
</dbReference>
<evidence type="ECO:0000256" key="2">
    <source>
        <dbReference type="ARBA" id="ARBA00022729"/>
    </source>
</evidence>
<gene>
    <name evidence="4" type="ORF">FYJ29_05910</name>
</gene>
<dbReference type="RefSeq" id="WP_154327150.1">
    <property type="nucleotide sequence ID" value="NZ_CP045696.1"/>
</dbReference>
<dbReference type="AlphaFoldDB" id="A0A6L5XA67"/>
<dbReference type="Gene3D" id="3.30.910.20">
    <property type="entry name" value="Skp domain"/>
    <property type="match status" value="1"/>
</dbReference>
<comment type="caution">
    <text evidence="4">The sequence shown here is derived from an EMBL/GenBank/DDBJ whole genome shotgun (WGS) entry which is preliminary data.</text>
</comment>
<dbReference type="GO" id="GO:0050821">
    <property type="term" value="P:protein stabilization"/>
    <property type="evidence" value="ECO:0007669"/>
    <property type="project" value="TreeGrafter"/>
</dbReference>
<evidence type="ECO:0000256" key="1">
    <source>
        <dbReference type="ARBA" id="ARBA00009091"/>
    </source>
</evidence>
<dbReference type="PANTHER" id="PTHR35089">
    <property type="entry name" value="CHAPERONE PROTEIN SKP"/>
    <property type="match status" value="1"/>
</dbReference>
<proteinExistence type="inferred from homology"/>
<organism evidence="4 5">
    <name type="scientific">Sodaliphilus pleomorphus</name>
    <dbReference type="NCBI Taxonomy" id="2606626"/>
    <lineage>
        <taxon>Bacteria</taxon>
        <taxon>Pseudomonadati</taxon>
        <taxon>Bacteroidota</taxon>
        <taxon>Bacteroidia</taxon>
        <taxon>Bacteroidales</taxon>
        <taxon>Muribaculaceae</taxon>
        <taxon>Sodaliphilus</taxon>
    </lineage>
</organism>
<evidence type="ECO:0000313" key="4">
    <source>
        <dbReference type="EMBL" id="MSS17299.1"/>
    </source>
</evidence>